<comment type="caution">
    <text evidence="1">The sequence shown here is derived from an EMBL/GenBank/DDBJ whole genome shotgun (WGS) entry which is preliminary data.</text>
</comment>
<name>A0A2P6QBB3_ROSCH</name>
<protein>
    <submittedName>
        <fullName evidence="1">Uncharacterized protein</fullName>
    </submittedName>
</protein>
<keyword evidence="2" id="KW-1185">Reference proteome</keyword>
<reference evidence="1 2" key="1">
    <citation type="journal article" date="2018" name="Nat. Genet.">
        <title>The Rosa genome provides new insights in the design of modern roses.</title>
        <authorList>
            <person name="Bendahmane M."/>
        </authorList>
    </citation>
    <scope>NUCLEOTIDE SEQUENCE [LARGE SCALE GENOMIC DNA]</scope>
    <source>
        <strain evidence="2">cv. Old Blush</strain>
    </source>
</reference>
<dbReference type="EMBL" id="PDCK01000043">
    <property type="protein sequence ID" value="PRQ31476.1"/>
    <property type="molecule type" value="Genomic_DNA"/>
</dbReference>
<organism evidence="1 2">
    <name type="scientific">Rosa chinensis</name>
    <name type="common">China rose</name>
    <dbReference type="NCBI Taxonomy" id="74649"/>
    <lineage>
        <taxon>Eukaryota</taxon>
        <taxon>Viridiplantae</taxon>
        <taxon>Streptophyta</taxon>
        <taxon>Embryophyta</taxon>
        <taxon>Tracheophyta</taxon>
        <taxon>Spermatophyta</taxon>
        <taxon>Magnoliopsida</taxon>
        <taxon>eudicotyledons</taxon>
        <taxon>Gunneridae</taxon>
        <taxon>Pentapetalae</taxon>
        <taxon>rosids</taxon>
        <taxon>fabids</taxon>
        <taxon>Rosales</taxon>
        <taxon>Rosaceae</taxon>
        <taxon>Rosoideae</taxon>
        <taxon>Rosoideae incertae sedis</taxon>
        <taxon>Rosa</taxon>
    </lineage>
</organism>
<proteinExistence type="predicted"/>
<dbReference type="Gramene" id="PRQ31476">
    <property type="protein sequence ID" value="PRQ31476"/>
    <property type="gene ID" value="RchiOBHm_Chr5g0035921"/>
</dbReference>
<accession>A0A2P6QBB3</accession>
<gene>
    <name evidence="1" type="ORF">RchiOBHm_Chr5g0035921</name>
</gene>
<dbReference type="Proteomes" id="UP000238479">
    <property type="component" value="Chromosome 5"/>
</dbReference>
<dbReference type="AlphaFoldDB" id="A0A2P6QBB3"/>
<evidence type="ECO:0000313" key="1">
    <source>
        <dbReference type="EMBL" id="PRQ31476.1"/>
    </source>
</evidence>
<evidence type="ECO:0000313" key="2">
    <source>
        <dbReference type="Proteomes" id="UP000238479"/>
    </source>
</evidence>
<sequence>MDEQRLRVQIKDLTRQRVSRLPVPPDDVEVGIDSSKAGGHDGCSGESWWCLEINHCGEISPRYIFSLLKLTVYQNPIAENS</sequence>